<protein>
    <recommendedName>
        <fullName evidence="1">PABC domain-containing protein</fullName>
    </recommendedName>
</protein>
<dbReference type="Proteomes" id="UP000261640">
    <property type="component" value="Unplaced"/>
</dbReference>
<dbReference type="GO" id="GO:0090263">
    <property type="term" value="P:positive regulation of canonical Wnt signaling pathway"/>
    <property type="evidence" value="ECO:0007669"/>
    <property type="project" value="TreeGrafter"/>
</dbReference>
<reference evidence="2" key="1">
    <citation type="submission" date="2025-08" db="UniProtKB">
        <authorList>
            <consortium name="Ensembl"/>
        </authorList>
    </citation>
    <scope>IDENTIFICATION</scope>
</reference>
<reference evidence="2" key="2">
    <citation type="submission" date="2025-09" db="UniProtKB">
        <authorList>
            <consortium name="Ensembl"/>
        </authorList>
    </citation>
    <scope>IDENTIFICATION</scope>
</reference>
<dbReference type="GO" id="GO:0034450">
    <property type="term" value="F:ubiquitin-ubiquitin ligase activity"/>
    <property type="evidence" value="ECO:0007669"/>
    <property type="project" value="TreeGrafter"/>
</dbReference>
<dbReference type="SMART" id="SM00517">
    <property type="entry name" value="PolyA"/>
    <property type="match status" value="1"/>
</dbReference>
<dbReference type="InterPro" id="IPR036053">
    <property type="entry name" value="PABP-dom"/>
</dbReference>
<evidence type="ECO:0000259" key="1">
    <source>
        <dbReference type="PROSITE" id="PS51309"/>
    </source>
</evidence>
<feature type="domain" description="PABC" evidence="1">
    <location>
        <begin position="65"/>
        <end position="142"/>
    </location>
</feature>
<dbReference type="GO" id="GO:0005737">
    <property type="term" value="C:cytoplasm"/>
    <property type="evidence" value="ECO:0007669"/>
    <property type="project" value="TreeGrafter"/>
</dbReference>
<dbReference type="GeneTree" id="ENSGT00940000157106"/>
<dbReference type="FunFam" id="1.10.1900.10:FF:000005">
    <property type="entry name" value="Poly(A) binding protein cytoplasmic 1 like"/>
    <property type="match status" value="1"/>
</dbReference>
<proteinExistence type="predicted"/>
<dbReference type="AlphaFoldDB" id="A0A7N8XTT5"/>
<dbReference type="Ensembl" id="ENSMAMT00000048820.1">
    <property type="protein sequence ID" value="ENSMAMP00000055215.1"/>
    <property type="gene ID" value="ENSMAMG00000027544.1"/>
</dbReference>
<dbReference type="GO" id="GO:0003723">
    <property type="term" value="F:RNA binding"/>
    <property type="evidence" value="ECO:0007669"/>
    <property type="project" value="InterPro"/>
</dbReference>
<dbReference type="PROSITE" id="PS51309">
    <property type="entry name" value="PABC"/>
    <property type="match status" value="1"/>
</dbReference>
<dbReference type="GO" id="GO:0005634">
    <property type="term" value="C:nucleus"/>
    <property type="evidence" value="ECO:0007669"/>
    <property type="project" value="TreeGrafter"/>
</dbReference>
<accession>A0A7N8XTT5</accession>
<sequence>MFCLPVLGPYSTQFIGSSVPRRGSTSIATVRQASTQAPRVISSTHKTSVQVPAHVKEPPVHAQGQEPLTASMLAAAPLMDQKQLLGERLYPLIHALHPNLAGKITGMLLEIDNSELLHMLESPESLNAKVKFLLFSLIKGVLMCKQIK</sequence>
<dbReference type="Pfam" id="PF00658">
    <property type="entry name" value="MLLE"/>
    <property type="match status" value="1"/>
</dbReference>
<dbReference type="InParanoid" id="A0A7N8XTT5"/>
<keyword evidence="3" id="KW-1185">Reference proteome</keyword>
<dbReference type="GO" id="GO:0000209">
    <property type="term" value="P:protein polyubiquitination"/>
    <property type="evidence" value="ECO:0007669"/>
    <property type="project" value="TreeGrafter"/>
</dbReference>
<evidence type="ECO:0000313" key="3">
    <source>
        <dbReference type="Proteomes" id="UP000261640"/>
    </source>
</evidence>
<dbReference type="PANTHER" id="PTHR46276">
    <property type="entry name" value="E3 UBIQUITIN-PROTEIN LIGASE UBR5"/>
    <property type="match status" value="1"/>
</dbReference>
<dbReference type="SUPFAM" id="SSF63570">
    <property type="entry name" value="PABC (PABP) domain"/>
    <property type="match status" value="1"/>
</dbReference>
<dbReference type="PANTHER" id="PTHR46276:SF1">
    <property type="entry name" value="E3 UBIQUITIN-PROTEIN LIGASE UBR5"/>
    <property type="match status" value="1"/>
</dbReference>
<evidence type="ECO:0000313" key="2">
    <source>
        <dbReference type="Ensembl" id="ENSMAMP00000055215.1"/>
    </source>
</evidence>
<organism evidence="2 3">
    <name type="scientific">Mastacembelus armatus</name>
    <name type="common">zig-zag eel</name>
    <dbReference type="NCBI Taxonomy" id="205130"/>
    <lineage>
        <taxon>Eukaryota</taxon>
        <taxon>Metazoa</taxon>
        <taxon>Chordata</taxon>
        <taxon>Craniata</taxon>
        <taxon>Vertebrata</taxon>
        <taxon>Euteleostomi</taxon>
        <taxon>Actinopterygii</taxon>
        <taxon>Neopterygii</taxon>
        <taxon>Teleostei</taxon>
        <taxon>Neoteleostei</taxon>
        <taxon>Acanthomorphata</taxon>
        <taxon>Anabantaria</taxon>
        <taxon>Synbranchiformes</taxon>
        <taxon>Mastacembelidae</taxon>
        <taxon>Mastacembelus</taxon>
    </lineage>
</organism>
<dbReference type="InterPro" id="IPR002004">
    <property type="entry name" value="PABP_HYD_C"/>
</dbReference>
<name>A0A7N8XTT5_9TELE</name>
<dbReference type="Gene3D" id="1.10.1900.10">
    <property type="entry name" value="c-terminal domain of poly(a) binding protein"/>
    <property type="match status" value="1"/>
</dbReference>